<organism evidence="5 6">
    <name type="scientific">Cryptosporangium minutisporangium</name>
    <dbReference type="NCBI Taxonomy" id="113569"/>
    <lineage>
        <taxon>Bacteria</taxon>
        <taxon>Bacillati</taxon>
        <taxon>Actinomycetota</taxon>
        <taxon>Actinomycetes</taxon>
        <taxon>Cryptosporangiales</taxon>
        <taxon>Cryptosporangiaceae</taxon>
        <taxon>Cryptosporangium</taxon>
    </lineage>
</organism>
<proteinExistence type="inferred from homology"/>
<dbReference type="InterPro" id="IPR029063">
    <property type="entry name" value="SAM-dependent_MTases_sf"/>
</dbReference>
<dbReference type="Pfam" id="PF08241">
    <property type="entry name" value="Methyltransf_11"/>
    <property type="match status" value="1"/>
</dbReference>
<evidence type="ECO:0000313" key="5">
    <source>
        <dbReference type="EMBL" id="GAA3389507.1"/>
    </source>
</evidence>
<dbReference type="PANTHER" id="PTHR44942:SF4">
    <property type="entry name" value="METHYLTRANSFERASE TYPE 11 DOMAIN-CONTAINING PROTEIN"/>
    <property type="match status" value="1"/>
</dbReference>
<evidence type="ECO:0000256" key="3">
    <source>
        <dbReference type="ARBA" id="ARBA00022679"/>
    </source>
</evidence>
<dbReference type="InterPro" id="IPR013216">
    <property type="entry name" value="Methyltransf_11"/>
</dbReference>
<dbReference type="EMBL" id="BAAAYN010000024">
    <property type="protein sequence ID" value="GAA3389507.1"/>
    <property type="molecule type" value="Genomic_DNA"/>
</dbReference>
<comment type="similarity">
    <text evidence="1">Belongs to the methyltransferase superfamily.</text>
</comment>
<reference evidence="6" key="1">
    <citation type="journal article" date="2019" name="Int. J. Syst. Evol. Microbiol.">
        <title>The Global Catalogue of Microorganisms (GCM) 10K type strain sequencing project: providing services to taxonomists for standard genome sequencing and annotation.</title>
        <authorList>
            <consortium name="The Broad Institute Genomics Platform"/>
            <consortium name="The Broad Institute Genome Sequencing Center for Infectious Disease"/>
            <person name="Wu L."/>
            <person name="Ma J."/>
        </authorList>
    </citation>
    <scope>NUCLEOTIDE SEQUENCE [LARGE SCALE GENOMIC DNA]</scope>
    <source>
        <strain evidence="6">JCM 9458</strain>
    </source>
</reference>
<keyword evidence="6" id="KW-1185">Reference proteome</keyword>
<dbReference type="InterPro" id="IPR051052">
    <property type="entry name" value="Diverse_substrate_MTase"/>
</dbReference>
<dbReference type="GO" id="GO:0032259">
    <property type="term" value="P:methylation"/>
    <property type="evidence" value="ECO:0007669"/>
    <property type="project" value="UniProtKB-KW"/>
</dbReference>
<accession>A0ABP6T1L5</accession>
<evidence type="ECO:0000256" key="1">
    <source>
        <dbReference type="ARBA" id="ARBA00008361"/>
    </source>
</evidence>
<dbReference type="Gene3D" id="3.40.50.150">
    <property type="entry name" value="Vaccinia Virus protein VP39"/>
    <property type="match status" value="1"/>
</dbReference>
<keyword evidence="3" id="KW-0808">Transferase</keyword>
<dbReference type="SUPFAM" id="SSF53335">
    <property type="entry name" value="S-adenosyl-L-methionine-dependent methyltransferases"/>
    <property type="match status" value="1"/>
</dbReference>
<comment type="caution">
    <text evidence="5">The sequence shown here is derived from an EMBL/GenBank/DDBJ whole genome shotgun (WGS) entry which is preliminary data.</text>
</comment>
<evidence type="ECO:0000313" key="6">
    <source>
        <dbReference type="Proteomes" id="UP001501676"/>
    </source>
</evidence>
<evidence type="ECO:0000259" key="4">
    <source>
        <dbReference type="Pfam" id="PF08241"/>
    </source>
</evidence>
<name>A0ABP6T1L5_9ACTN</name>
<sequence>MPTSSHQHRQIAESFGVDAARYDRARPRYPDALIQRIVALSPGPDVLDVGCGTGLVARQLQAAGCTVLGVDPDERMAAFARETGIPVEVATFEAWEPGGRTFDAVVAGQTWHWVDPAAGAAKAARVLRPGGRLALFWHVFQPAPALADVLAAIYRRVAPDAPVDLRAMSRPADGYESLVATVADGLRGSGFGEAERWHFDEQRTYTKDEWLDQLPTQGLLTRLPPEAVAEVLAEVGAAIDALGSGVPVSSVTVGLTAARLSR</sequence>
<dbReference type="PANTHER" id="PTHR44942">
    <property type="entry name" value="METHYLTRANSF_11 DOMAIN-CONTAINING PROTEIN"/>
    <property type="match status" value="1"/>
</dbReference>
<keyword evidence="2 5" id="KW-0489">Methyltransferase</keyword>
<dbReference type="Proteomes" id="UP001501676">
    <property type="component" value="Unassembled WGS sequence"/>
</dbReference>
<dbReference type="CDD" id="cd02440">
    <property type="entry name" value="AdoMet_MTases"/>
    <property type="match status" value="1"/>
</dbReference>
<dbReference type="GO" id="GO:0008168">
    <property type="term" value="F:methyltransferase activity"/>
    <property type="evidence" value="ECO:0007669"/>
    <property type="project" value="UniProtKB-KW"/>
</dbReference>
<evidence type="ECO:0000256" key="2">
    <source>
        <dbReference type="ARBA" id="ARBA00022603"/>
    </source>
</evidence>
<protein>
    <submittedName>
        <fullName evidence="5">Class I SAM-dependent methyltransferase</fullName>
    </submittedName>
</protein>
<gene>
    <name evidence="5" type="ORF">GCM10020369_39890</name>
</gene>
<dbReference type="RefSeq" id="WP_345729666.1">
    <property type="nucleotide sequence ID" value="NZ_BAAAYN010000024.1"/>
</dbReference>
<feature type="domain" description="Methyltransferase type 11" evidence="4">
    <location>
        <begin position="47"/>
        <end position="134"/>
    </location>
</feature>